<evidence type="ECO:0000256" key="9">
    <source>
        <dbReference type="SAM" id="MobiDB-lite"/>
    </source>
</evidence>
<evidence type="ECO:0000256" key="2">
    <source>
        <dbReference type="ARBA" id="ARBA00022448"/>
    </source>
</evidence>
<feature type="region of interest" description="Disordered" evidence="9">
    <location>
        <begin position="570"/>
        <end position="590"/>
    </location>
</feature>
<feature type="region of interest" description="Disordered" evidence="9">
    <location>
        <begin position="1086"/>
        <end position="1106"/>
    </location>
</feature>
<feature type="region of interest" description="Disordered" evidence="9">
    <location>
        <begin position="702"/>
        <end position="721"/>
    </location>
</feature>
<keyword evidence="4 10" id="KW-1133">Transmembrane helix</keyword>
<keyword evidence="3 8" id="KW-0812">Transmembrane</keyword>
<dbReference type="Proteomes" id="UP000075809">
    <property type="component" value="Unassembled WGS sequence"/>
</dbReference>
<evidence type="ECO:0000256" key="6">
    <source>
        <dbReference type="ARBA" id="ARBA00023136"/>
    </source>
</evidence>
<evidence type="ECO:0000256" key="8">
    <source>
        <dbReference type="RuleBase" id="RU003857"/>
    </source>
</evidence>
<reference evidence="12 13" key="1">
    <citation type="submission" date="2015-09" db="EMBL/GenBank/DDBJ databases">
        <title>Trachymyrmex zeteki WGS genome.</title>
        <authorList>
            <person name="Nygaard S."/>
            <person name="Hu H."/>
            <person name="Boomsma J."/>
            <person name="Zhang G."/>
        </authorList>
    </citation>
    <scope>NUCLEOTIDE SEQUENCE [LARGE SCALE GENOMIC DNA]</scope>
    <source>
        <strain evidence="12">Tzet28-1</strain>
        <tissue evidence="12">Whole body</tissue>
    </source>
</reference>
<dbReference type="SUPFAM" id="SSF81324">
    <property type="entry name" value="Voltage-gated potassium channels"/>
    <property type="match status" value="2"/>
</dbReference>
<dbReference type="AlphaFoldDB" id="A0A151X9J8"/>
<evidence type="ECO:0000313" key="12">
    <source>
        <dbReference type="EMBL" id="KYQ57043.1"/>
    </source>
</evidence>
<name>A0A151X9J8_9HYME</name>
<keyword evidence="5 8" id="KW-0406">Ion transport</keyword>
<keyword evidence="7 8" id="KW-0407">Ion channel</keyword>
<dbReference type="KEGG" id="mzt:108721282"/>
<evidence type="ECO:0000256" key="3">
    <source>
        <dbReference type="ARBA" id="ARBA00022692"/>
    </source>
</evidence>
<feature type="transmembrane region" description="Helical" evidence="10">
    <location>
        <begin position="218"/>
        <end position="236"/>
    </location>
</feature>
<proteinExistence type="inferred from homology"/>
<dbReference type="EMBL" id="KQ982373">
    <property type="protein sequence ID" value="KYQ57043.1"/>
    <property type="molecule type" value="Genomic_DNA"/>
</dbReference>
<dbReference type="InterPro" id="IPR013099">
    <property type="entry name" value="K_chnl_dom"/>
</dbReference>
<evidence type="ECO:0000256" key="5">
    <source>
        <dbReference type="ARBA" id="ARBA00023065"/>
    </source>
</evidence>
<sequence>MSKKQWLALLLLFLTYLTLGATIFYFIESDYENSKIEEDTRKRVMIFNLLHDHYVSGFDHNETEILQKLTDYCGKSVSNYSEGEVIPRRWDYYNSFYFAYTVVSTIGYGNLAPTNTLSRILMIFYGLIGIPMNGILLTQLGEFFSHVFIKAYQKYKSYKQRQSSIDHPCKKSIPPETRKIMRLAAQIFLYLTPGFIVFIFFPAILFSFYERWTYDESVYYAFVTLTTIGFGDLVAGQDNTKGSGPFFTLYKIFLICWISFGLGYIVMIMTFIARGMRSKKITRLEHKLAMNLKLTQSKIWNEFNKEVNYLRRVFNELQLSKVKRVYVDEYESEEPPAKFPRSNSFPNLRDLTIGGYVDIPHIPHPRRRANSEVVPVDELTRVVSETDLQRIDKNATFAAHAIVQPAELLARLVNVLGYIPPGDDFEWDQTEEQTDAQNETQHSKSVDQGPANNVSRWTIGGEKFPFSKPRSRAASEIRLHTTKDDSVQRNTEWTWSGVASTKLQEMMKDNDTTISSKDNPNKPYKKFASLALPLTASKNLFPRWKKHSANKRSSDVSFNTRNTEKTVEITDENEKSNQQNNSIGPLPSYLDERHDSISRRPHYYTHTGGNLPNYLENNNILEETSLAEFLRALTAFHARVGTIPDDYVTKPKRKLGTASLNPPKLPSLFTLFSNAPGSVSANQSNQNTVTGAQSIRRMSLKLSTDNSGSSTPTSYVRKGSVPVKPRRFSLRPVATPVSPPTPPDLGSPRLSLRLSQRLDGRHFQEPISLEPFISVSPKEPLVNMEGPPGISFPIQQPSNNQRFSIRPAQLNMQSSPTSTTSSPLHTPKPLPKWKAGMLQRQITQMNLRRRARAYSLSDVHSNKREKTASPLSPLAIDNTKTVDVSKPSNPKTVTIISPAEEMNMISKNELQDSMVVPSSSKDKQIAPWKDQESIISSINPFVFEISNKPPTELNESMILSMHKDEIYPQGDSVPVCEPIYKPLSSSTFEQKLVKFNDELDRTLQRGMQETNVDAKEVSLKMEQKRDDTYVIDVTDNLNASTSSGKSSESRKGKPSVSIDSYKPSVQMMIEKPTINPFEQYRAMTKVGQKEEDTDLKEVKIEKPGEK</sequence>
<feature type="region of interest" description="Disordered" evidence="9">
    <location>
        <begin position="731"/>
        <end position="750"/>
    </location>
</feature>
<dbReference type="PRINTS" id="PR01333">
    <property type="entry name" value="2POREKCHANEL"/>
</dbReference>
<comment type="subcellular location">
    <subcellularLocation>
        <location evidence="1">Membrane</location>
        <topology evidence="1">Multi-pass membrane protein</topology>
    </subcellularLocation>
</comment>
<feature type="region of interest" description="Disordered" evidence="9">
    <location>
        <begin position="811"/>
        <end position="831"/>
    </location>
</feature>
<dbReference type="GO" id="GO:0005886">
    <property type="term" value="C:plasma membrane"/>
    <property type="evidence" value="ECO:0007669"/>
    <property type="project" value="TreeGrafter"/>
</dbReference>
<feature type="region of interest" description="Disordered" evidence="9">
    <location>
        <begin position="1037"/>
        <end position="1064"/>
    </location>
</feature>
<evidence type="ECO:0000259" key="11">
    <source>
        <dbReference type="Pfam" id="PF07885"/>
    </source>
</evidence>
<feature type="transmembrane region" description="Helical" evidence="10">
    <location>
        <begin position="248"/>
        <end position="273"/>
    </location>
</feature>
<feature type="compositionally biased region" description="Basic and acidic residues" evidence="9">
    <location>
        <begin position="1087"/>
        <end position="1106"/>
    </location>
</feature>
<dbReference type="STRING" id="64791.A0A151X9J8"/>
<feature type="compositionally biased region" description="Acidic residues" evidence="9">
    <location>
        <begin position="424"/>
        <end position="434"/>
    </location>
</feature>
<gene>
    <name evidence="12" type="ORF">ALC60_04031</name>
</gene>
<dbReference type="InterPro" id="IPR003280">
    <property type="entry name" value="2pore_dom_K_chnl"/>
</dbReference>
<feature type="compositionally biased region" description="Low complexity" evidence="9">
    <location>
        <begin position="814"/>
        <end position="827"/>
    </location>
</feature>
<organism evidence="12 13">
    <name type="scientific">Mycetomoellerius zeteki</name>
    <dbReference type="NCBI Taxonomy" id="64791"/>
    <lineage>
        <taxon>Eukaryota</taxon>
        <taxon>Metazoa</taxon>
        <taxon>Ecdysozoa</taxon>
        <taxon>Arthropoda</taxon>
        <taxon>Hexapoda</taxon>
        <taxon>Insecta</taxon>
        <taxon>Pterygota</taxon>
        <taxon>Neoptera</taxon>
        <taxon>Endopterygota</taxon>
        <taxon>Hymenoptera</taxon>
        <taxon>Apocrita</taxon>
        <taxon>Aculeata</taxon>
        <taxon>Formicoidea</taxon>
        <taxon>Formicidae</taxon>
        <taxon>Myrmicinae</taxon>
        <taxon>Mycetomoellerius</taxon>
    </lineage>
</organism>
<accession>A0A151X9J8</accession>
<feature type="domain" description="Potassium channel" evidence="11">
    <location>
        <begin position="84"/>
        <end position="145"/>
    </location>
</feature>
<feature type="domain" description="Potassium channel" evidence="11">
    <location>
        <begin position="195"/>
        <end position="274"/>
    </location>
</feature>
<feature type="region of interest" description="Disordered" evidence="9">
    <location>
        <begin position="424"/>
        <end position="470"/>
    </location>
</feature>
<keyword evidence="2 8" id="KW-0813">Transport</keyword>
<feature type="transmembrane region" description="Helical" evidence="10">
    <location>
        <begin position="6"/>
        <end position="27"/>
    </location>
</feature>
<feature type="transmembrane region" description="Helical" evidence="10">
    <location>
        <begin position="123"/>
        <end position="149"/>
    </location>
</feature>
<feature type="transmembrane region" description="Helical" evidence="10">
    <location>
        <begin position="187"/>
        <end position="206"/>
    </location>
</feature>
<protein>
    <submittedName>
        <fullName evidence="12">Open rectifier potassium channel protein 1</fullName>
    </submittedName>
</protein>
<evidence type="ECO:0000256" key="10">
    <source>
        <dbReference type="SAM" id="Phobius"/>
    </source>
</evidence>
<dbReference type="GO" id="GO:0030322">
    <property type="term" value="P:stabilization of membrane potential"/>
    <property type="evidence" value="ECO:0007669"/>
    <property type="project" value="TreeGrafter"/>
</dbReference>
<evidence type="ECO:0000256" key="4">
    <source>
        <dbReference type="ARBA" id="ARBA00022989"/>
    </source>
</evidence>
<dbReference type="PANTHER" id="PTHR11003">
    <property type="entry name" value="POTASSIUM CHANNEL, SUBFAMILY K"/>
    <property type="match status" value="1"/>
</dbReference>
<dbReference type="GO" id="GO:0022841">
    <property type="term" value="F:potassium ion leak channel activity"/>
    <property type="evidence" value="ECO:0007669"/>
    <property type="project" value="TreeGrafter"/>
</dbReference>
<dbReference type="PANTHER" id="PTHR11003:SF331">
    <property type="entry name" value="OPEN RECTIFIER POTASSIUM CHANNEL PROTEIN 1"/>
    <property type="match status" value="1"/>
</dbReference>
<dbReference type="GO" id="GO:0015271">
    <property type="term" value="F:outward rectifier potassium channel activity"/>
    <property type="evidence" value="ECO:0007669"/>
    <property type="project" value="TreeGrafter"/>
</dbReference>
<dbReference type="OrthoDB" id="297496at2759"/>
<feature type="compositionally biased region" description="Polar residues" evidence="9">
    <location>
        <begin position="702"/>
        <end position="714"/>
    </location>
</feature>
<evidence type="ECO:0000256" key="7">
    <source>
        <dbReference type="ARBA" id="ARBA00023303"/>
    </source>
</evidence>
<feature type="transmembrane region" description="Helical" evidence="10">
    <location>
        <begin position="92"/>
        <end position="111"/>
    </location>
</feature>
<keyword evidence="13" id="KW-1185">Reference proteome</keyword>
<evidence type="ECO:0000256" key="1">
    <source>
        <dbReference type="ARBA" id="ARBA00004141"/>
    </source>
</evidence>
<comment type="similarity">
    <text evidence="8">Belongs to the two pore domain potassium channel (TC 1.A.1.8) family.</text>
</comment>
<dbReference type="Pfam" id="PF07885">
    <property type="entry name" value="Ion_trans_2"/>
    <property type="match status" value="2"/>
</dbReference>
<evidence type="ECO:0000313" key="13">
    <source>
        <dbReference type="Proteomes" id="UP000075809"/>
    </source>
</evidence>
<keyword evidence="6 10" id="KW-0472">Membrane</keyword>
<dbReference type="Gene3D" id="1.10.287.70">
    <property type="match status" value="1"/>
</dbReference>